<organism evidence="2 3">
    <name type="scientific">Candidatus Seongchinamella marina</name>
    <dbReference type="NCBI Taxonomy" id="2518990"/>
    <lineage>
        <taxon>Bacteria</taxon>
        <taxon>Pseudomonadati</taxon>
        <taxon>Pseudomonadota</taxon>
        <taxon>Gammaproteobacteria</taxon>
        <taxon>Cellvibrionales</taxon>
        <taxon>Halieaceae</taxon>
        <taxon>Seongchinamella</taxon>
    </lineage>
</organism>
<dbReference type="Proteomes" id="UP001143307">
    <property type="component" value="Unassembled WGS sequence"/>
</dbReference>
<dbReference type="EMBL" id="SHNP01000002">
    <property type="protein sequence ID" value="MCX2972997.1"/>
    <property type="molecule type" value="Genomic_DNA"/>
</dbReference>
<keyword evidence="3" id="KW-1185">Reference proteome</keyword>
<protein>
    <submittedName>
        <fullName evidence="2">Uncharacterized protein</fullName>
    </submittedName>
</protein>
<feature type="region of interest" description="Disordered" evidence="1">
    <location>
        <begin position="267"/>
        <end position="288"/>
    </location>
</feature>
<evidence type="ECO:0000313" key="3">
    <source>
        <dbReference type="Proteomes" id="UP001143307"/>
    </source>
</evidence>
<evidence type="ECO:0000313" key="2">
    <source>
        <dbReference type="EMBL" id="MCX2972997.1"/>
    </source>
</evidence>
<name>A0ABT3SSN6_9GAMM</name>
<evidence type="ECO:0000256" key="1">
    <source>
        <dbReference type="SAM" id="MobiDB-lite"/>
    </source>
</evidence>
<proteinExistence type="predicted"/>
<feature type="compositionally biased region" description="Acidic residues" evidence="1">
    <location>
        <begin position="276"/>
        <end position="288"/>
    </location>
</feature>
<dbReference type="RefSeq" id="WP_279251960.1">
    <property type="nucleotide sequence ID" value="NZ_SHNP01000002.1"/>
</dbReference>
<sequence length="288" mass="31494">MSQEIQNLIARHAFIRAGIQRDVNAGRQTPPQILNELQRIESKASATLSPSELLAAREASEVYQARFIQQHDFDAAQSDAAARHYALDQTAKEMTGMTLDQVQYAAQGKPIPTKGRGFKPGNIKQGVTDMIAKAGLGKNVKYEQFLKMADRVQEIEAHGKDPKSYLAKHFGADKAPALLDMANGFNASGVGVAVGLVNDDDNPDYLRQPTESDQMRAQLANSWAASAQNDRGSSESIAKRYDSAYLGDENLTGDVARAMLDVETQAEIDPGTYDAPDYEIEENADVRF</sequence>
<gene>
    <name evidence="2" type="ORF">EYC87_05285</name>
</gene>
<comment type="caution">
    <text evidence="2">The sequence shown here is derived from an EMBL/GenBank/DDBJ whole genome shotgun (WGS) entry which is preliminary data.</text>
</comment>
<accession>A0ABT3SSN6</accession>
<reference evidence="2" key="1">
    <citation type="submission" date="2019-02" db="EMBL/GenBank/DDBJ databases">
        <authorList>
            <person name="Li S.-H."/>
        </authorList>
    </citation>
    <scope>NUCLEOTIDE SEQUENCE</scope>
    <source>
        <strain evidence="2">IMCC8485</strain>
    </source>
</reference>